<dbReference type="AlphaFoldDB" id="A0A060XYP1"/>
<dbReference type="EMBL" id="FR906493">
    <property type="protein sequence ID" value="CDQ84601.1"/>
    <property type="molecule type" value="Genomic_DNA"/>
</dbReference>
<dbReference type="STRING" id="8022.A0A060XYP1"/>
<dbReference type="Proteomes" id="UP000193380">
    <property type="component" value="Unassembled WGS sequence"/>
</dbReference>
<feature type="domain" description="FOXO protein KIX-binding" evidence="6">
    <location>
        <begin position="178"/>
        <end position="244"/>
    </location>
</feature>
<evidence type="ECO:0000256" key="1">
    <source>
        <dbReference type="ARBA" id="ARBA00004123"/>
    </source>
</evidence>
<dbReference type="InterPro" id="IPR032067">
    <property type="entry name" value="FOXO-TAD"/>
</dbReference>
<evidence type="ECO:0000313" key="9">
    <source>
        <dbReference type="Proteomes" id="UP000193380"/>
    </source>
</evidence>
<organism evidence="8 9">
    <name type="scientific">Oncorhynchus mykiss</name>
    <name type="common">Rainbow trout</name>
    <name type="synonym">Salmo gairdneri</name>
    <dbReference type="NCBI Taxonomy" id="8022"/>
    <lineage>
        <taxon>Eukaryota</taxon>
        <taxon>Metazoa</taxon>
        <taxon>Chordata</taxon>
        <taxon>Craniata</taxon>
        <taxon>Vertebrata</taxon>
        <taxon>Euteleostomi</taxon>
        <taxon>Actinopterygii</taxon>
        <taxon>Neopterygii</taxon>
        <taxon>Teleostei</taxon>
        <taxon>Protacanthopterygii</taxon>
        <taxon>Salmoniformes</taxon>
        <taxon>Salmonidae</taxon>
        <taxon>Salmoninae</taxon>
        <taxon>Oncorhynchus</taxon>
    </lineage>
</organism>
<dbReference type="InterPro" id="IPR032068">
    <property type="entry name" value="FOXO_KIX-bd"/>
</dbReference>
<dbReference type="Pfam" id="PF16675">
    <property type="entry name" value="FOXO_KIX_bdg"/>
    <property type="match status" value="1"/>
</dbReference>
<feature type="compositionally biased region" description="Basic residues" evidence="5">
    <location>
        <begin position="27"/>
        <end position="39"/>
    </location>
</feature>
<proteinExistence type="predicted"/>
<gene>
    <name evidence="8" type="ORF">GSONMT00026088001</name>
</gene>
<keyword evidence="3" id="KW-0804">Transcription</keyword>
<dbReference type="Pfam" id="PF16676">
    <property type="entry name" value="FOXO-TAD"/>
    <property type="match status" value="1"/>
</dbReference>
<feature type="compositionally biased region" description="Low complexity" evidence="5">
    <location>
        <begin position="127"/>
        <end position="139"/>
    </location>
</feature>
<evidence type="ECO:0000256" key="4">
    <source>
        <dbReference type="ARBA" id="ARBA00023242"/>
    </source>
</evidence>
<keyword evidence="2" id="KW-0805">Transcription regulation</keyword>
<protein>
    <recommendedName>
        <fullName evidence="10">FOXO protein transactivation domain-containing protein</fullName>
    </recommendedName>
</protein>
<sequence>MLNPEGGKMGKAPRRRTVSMDNSTKYLKSKGRVSRKRVGRPGIGSGAQVGLQASPEQGSPPGKVLPGNIGGAGGVEGEFDAWTELHSRASSSTSTLSGRLSPILAEVELEESEEGGLSCSASPHLYPSPSSSARSPAMGAAGGHCYHHHHPHPAAGHKLPPVYHYNPGVKGQGTYCGTVYSQAGMGMLHHHSPMQTIQENKPASFGGTMRAYSGTNALQSLLTGGPGVPQQYCAKDIILGQERDDHPMMGPSTNGPYSHKAPYLYSPPSHAHLPASTTLPPNPAGMLGMPQDSCHLATAPHPSHPCHNTYPSPQHQGMGSGLLPADLDLDIFHGSLDCDVESILLHDIMDSGEEMDFNFDSSLAQGVGMGMGMGQAHNNQSWVPG</sequence>
<name>A0A060XYP1_ONCMY</name>
<dbReference type="GO" id="GO:0000978">
    <property type="term" value="F:RNA polymerase II cis-regulatory region sequence-specific DNA binding"/>
    <property type="evidence" value="ECO:0007669"/>
    <property type="project" value="TreeGrafter"/>
</dbReference>
<evidence type="ECO:0000256" key="5">
    <source>
        <dbReference type="SAM" id="MobiDB-lite"/>
    </source>
</evidence>
<evidence type="ECO:0000256" key="3">
    <source>
        <dbReference type="ARBA" id="ARBA00023163"/>
    </source>
</evidence>
<feature type="region of interest" description="Disordered" evidence="5">
    <location>
        <begin position="114"/>
        <end position="153"/>
    </location>
</feature>
<dbReference type="GO" id="GO:0000981">
    <property type="term" value="F:DNA-binding transcription factor activity, RNA polymerase II-specific"/>
    <property type="evidence" value="ECO:0007669"/>
    <property type="project" value="TreeGrafter"/>
</dbReference>
<evidence type="ECO:0000259" key="6">
    <source>
        <dbReference type="Pfam" id="PF16675"/>
    </source>
</evidence>
<accession>A0A060XYP1</accession>
<reference evidence="8" key="1">
    <citation type="journal article" date="2014" name="Nat. Commun.">
        <title>The rainbow trout genome provides novel insights into evolution after whole-genome duplication in vertebrates.</title>
        <authorList>
            <person name="Berthelot C."/>
            <person name="Brunet F."/>
            <person name="Chalopin D."/>
            <person name="Juanchich A."/>
            <person name="Bernard M."/>
            <person name="Noel B."/>
            <person name="Bento P."/>
            <person name="Da Silva C."/>
            <person name="Labadie K."/>
            <person name="Alberti A."/>
            <person name="Aury J.M."/>
            <person name="Louis A."/>
            <person name="Dehais P."/>
            <person name="Bardou P."/>
            <person name="Montfort J."/>
            <person name="Klopp C."/>
            <person name="Cabau C."/>
            <person name="Gaspin C."/>
            <person name="Thorgaard G.H."/>
            <person name="Boussaha M."/>
            <person name="Quillet E."/>
            <person name="Guyomard R."/>
            <person name="Galiana D."/>
            <person name="Bobe J."/>
            <person name="Volff J.N."/>
            <person name="Genet C."/>
            <person name="Wincker P."/>
            <person name="Jaillon O."/>
            <person name="Roest Crollius H."/>
            <person name="Guiguen Y."/>
        </authorList>
    </citation>
    <scope>NUCLEOTIDE SEQUENCE [LARGE SCALE GENOMIC DNA]</scope>
</reference>
<dbReference type="PANTHER" id="PTHR45767">
    <property type="entry name" value="FORKHEAD BOX PROTEIN O"/>
    <property type="match status" value="1"/>
</dbReference>
<evidence type="ECO:0000256" key="2">
    <source>
        <dbReference type="ARBA" id="ARBA00023015"/>
    </source>
</evidence>
<feature type="region of interest" description="Disordered" evidence="5">
    <location>
        <begin position="1"/>
        <end position="71"/>
    </location>
</feature>
<evidence type="ECO:0000313" key="8">
    <source>
        <dbReference type="EMBL" id="CDQ84601.1"/>
    </source>
</evidence>
<comment type="subcellular location">
    <subcellularLocation>
        <location evidence="1">Nucleus</location>
    </subcellularLocation>
</comment>
<feature type="domain" description="FOXO protein transactivation" evidence="7">
    <location>
        <begin position="323"/>
        <end position="362"/>
    </location>
</feature>
<keyword evidence="4" id="KW-0539">Nucleus</keyword>
<reference evidence="8" key="2">
    <citation type="submission" date="2014-03" db="EMBL/GenBank/DDBJ databases">
        <authorList>
            <person name="Genoscope - CEA"/>
        </authorList>
    </citation>
    <scope>NUCLEOTIDE SEQUENCE</scope>
</reference>
<evidence type="ECO:0008006" key="10">
    <source>
        <dbReference type="Google" id="ProtNLM"/>
    </source>
</evidence>
<evidence type="ECO:0000259" key="7">
    <source>
        <dbReference type="Pfam" id="PF16676"/>
    </source>
</evidence>
<dbReference type="PANTHER" id="PTHR45767:SF5">
    <property type="entry name" value="FORKHEAD BOX PROTEIN O6"/>
    <property type="match status" value="1"/>
</dbReference>
<dbReference type="GO" id="GO:0005634">
    <property type="term" value="C:nucleus"/>
    <property type="evidence" value="ECO:0007669"/>
    <property type="project" value="UniProtKB-SubCell"/>
</dbReference>
<dbReference type="PaxDb" id="8022-A0A060XYP1"/>